<dbReference type="VEuPathDB" id="FungiDB:FUN_014436"/>
<accession>A0A2N1M6W9</accession>
<dbReference type="Proteomes" id="UP000233469">
    <property type="component" value="Unassembled WGS sequence"/>
</dbReference>
<comment type="caution">
    <text evidence="1">The sequence shown here is derived from an EMBL/GenBank/DDBJ whole genome shotgun (WGS) entry which is preliminary data.</text>
</comment>
<evidence type="ECO:0000313" key="1">
    <source>
        <dbReference type="EMBL" id="PKK57386.1"/>
    </source>
</evidence>
<proteinExistence type="predicted"/>
<name>A0A2N1M6W9_9GLOM</name>
<reference evidence="1 2" key="1">
    <citation type="submission" date="2016-04" db="EMBL/GenBank/DDBJ databases">
        <title>Genome analyses suggest a sexual origin of heterokaryosis in a supposedly ancient asexual fungus.</title>
        <authorList>
            <person name="Ropars J."/>
            <person name="Sedzielewska K."/>
            <person name="Noel J."/>
            <person name="Charron P."/>
            <person name="Farinelli L."/>
            <person name="Marton T."/>
            <person name="Kruger M."/>
            <person name="Pelin A."/>
            <person name="Brachmann A."/>
            <person name="Corradi N."/>
        </authorList>
    </citation>
    <scope>NUCLEOTIDE SEQUENCE [LARGE SCALE GENOMIC DNA]</scope>
    <source>
        <strain evidence="1 2">C2</strain>
    </source>
</reference>
<dbReference type="EMBL" id="LLXL01004438">
    <property type="protein sequence ID" value="PKK57386.1"/>
    <property type="molecule type" value="Genomic_DNA"/>
</dbReference>
<dbReference type="VEuPathDB" id="FungiDB:RhiirA1_471663"/>
<protein>
    <submittedName>
        <fullName evidence="1">Uncharacterized protein</fullName>
    </submittedName>
</protein>
<sequence length="84" mass="9798">MYNNNNRKRKEREDTDELVLKALRISSQEIGEGIKKVHKETIDAIYYNNFRPLFGAPGFGPAFMSPFRPSFGIGKYLLFYIKYS</sequence>
<reference evidence="1 2" key="2">
    <citation type="submission" date="2017-10" db="EMBL/GenBank/DDBJ databases">
        <title>Extensive intraspecific genome diversity in a model arbuscular mycorrhizal fungus.</title>
        <authorList>
            <person name="Chen E.C.H."/>
            <person name="Morin E."/>
            <person name="Baudet D."/>
            <person name="Noel J."/>
            <person name="Ndikumana S."/>
            <person name="Charron P."/>
            <person name="St-Onge C."/>
            <person name="Giorgi J."/>
            <person name="Grigoriev I.V."/>
            <person name="Roux C."/>
            <person name="Martin F.M."/>
            <person name="Corradi N."/>
        </authorList>
    </citation>
    <scope>NUCLEOTIDE SEQUENCE [LARGE SCALE GENOMIC DNA]</scope>
    <source>
        <strain evidence="1 2">C2</strain>
    </source>
</reference>
<organism evidence="1 2">
    <name type="scientific">Rhizophagus irregularis</name>
    <dbReference type="NCBI Taxonomy" id="588596"/>
    <lineage>
        <taxon>Eukaryota</taxon>
        <taxon>Fungi</taxon>
        <taxon>Fungi incertae sedis</taxon>
        <taxon>Mucoromycota</taxon>
        <taxon>Glomeromycotina</taxon>
        <taxon>Glomeromycetes</taxon>
        <taxon>Glomerales</taxon>
        <taxon>Glomeraceae</taxon>
        <taxon>Rhizophagus</taxon>
    </lineage>
</organism>
<dbReference type="AlphaFoldDB" id="A0A2N1M6W9"/>
<gene>
    <name evidence="1" type="ORF">RhiirC2_798125</name>
</gene>
<evidence type="ECO:0000313" key="2">
    <source>
        <dbReference type="Proteomes" id="UP000233469"/>
    </source>
</evidence>